<dbReference type="Proteomes" id="UP000248584">
    <property type="component" value="Unassembled WGS sequence"/>
</dbReference>
<reference evidence="3 4" key="1">
    <citation type="submission" date="2018-06" db="EMBL/GenBank/DDBJ databases">
        <title>Genomic Encyclopedia of Archaeal and Bacterial Type Strains, Phase II (KMG-II): from individual species to whole genera.</title>
        <authorList>
            <person name="Goeker M."/>
        </authorList>
    </citation>
    <scope>NUCLEOTIDE SEQUENCE [LARGE SCALE GENOMIC DNA]</scope>
    <source>
        <strain evidence="3 4">DSM 17205</strain>
    </source>
</reference>
<evidence type="ECO:0000313" key="3">
    <source>
        <dbReference type="EMBL" id="PZX44311.1"/>
    </source>
</evidence>
<accession>A0ABX5Q2X0</accession>
<dbReference type="PROSITE" id="PS50093">
    <property type="entry name" value="PKD"/>
    <property type="match status" value="1"/>
</dbReference>
<dbReference type="SUPFAM" id="SSF49299">
    <property type="entry name" value="PKD domain"/>
    <property type="match status" value="1"/>
</dbReference>
<keyword evidence="4" id="KW-1185">Reference proteome</keyword>
<gene>
    <name evidence="3" type="ORF">LX97_01322</name>
</gene>
<sequence>MKYFYKLLMIFIVAFTIQSCQDDDTEFGAVIAPSNLVVTATVQGQSMTDPNGDGTGIVVFNATSDNALNYSYDFGDGRQGSTFDGTIEHRFVQLGTNTYSVTVTATGTGGAATTQTILLDVLSTFDDSEAKEFLTGGSSKTWYWSVAENGHWGVGPTNLIGGQSPEAYYTPAFFPVPAFGRYCNDLTECFYEDEMVFTKDGNDVIYELKNFGGTYFHNTYLSQFGGPSAINGNNDDECLPFTAPAPGVITFTPTLDTDVPVEQSRKTTMLLANDSFISWYVGSSEYEIMEITANRMVLRTVQANDPALAWYHVLTTDLPVNPNPPCI</sequence>
<dbReference type="Pfam" id="PF18911">
    <property type="entry name" value="PKD_4"/>
    <property type="match status" value="1"/>
</dbReference>
<dbReference type="Gene3D" id="2.60.40.10">
    <property type="entry name" value="Immunoglobulins"/>
    <property type="match status" value="1"/>
</dbReference>
<evidence type="ECO:0000256" key="1">
    <source>
        <dbReference type="SAM" id="SignalP"/>
    </source>
</evidence>
<feature type="signal peptide" evidence="1">
    <location>
        <begin position="1"/>
        <end position="22"/>
    </location>
</feature>
<dbReference type="RefSeq" id="WP_146250773.1">
    <property type="nucleotide sequence ID" value="NZ_QKZR01000001.1"/>
</dbReference>
<dbReference type="EMBL" id="QKZR01000001">
    <property type="protein sequence ID" value="PZX44311.1"/>
    <property type="molecule type" value="Genomic_DNA"/>
</dbReference>
<protein>
    <recommendedName>
        <fullName evidence="2">PKD domain-containing protein</fullName>
    </recommendedName>
</protein>
<comment type="caution">
    <text evidence="3">The sequence shown here is derived from an EMBL/GenBank/DDBJ whole genome shotgun (WGS) entry which is preliminary data.</text>
</comment>
<dbReference type="InterPro" id="IPR000601">
    <property type="entry name" value="PKD_dom"/>
</dbReference>
<feature type="chain" id="PRO_5046640617" description="PKD domain-containing protein" evidence="1">
    <location>
        <begin position="23"/>
        <end position="327"/>
    </location>
</feature>
<evidence type="ECO:0000259" key="2">
    <source>
        <dbReference type="PROSITE" id="PS50093"/>
    </source>
</evidence>
<name>A0ABX5Q2X0_9FLAO</name>
<feature type="domain" description="PKD" evidence="2">
    <location>
        <begin position="61"/>
        <end position="121"/>
    </location>
</feature>
<dbReference type="InterPro" id="IPR013783">
    <property type="entry name" value="Ig-like_fold"/>
</dbReference>
<dbReference type="PROSITE" id="PS51257">
    <property type="entry name" value="PROKAR_LIPOPROTEIN"/>
    <property type="match status" value="1"/>
</dbReference>
<organism evidence="3 4">
    <name type="scientific">Nonlabens dokdonensis</name>
    <dbReference type="NCBI Taxonomy" id="328515"/>
    <lineage>
        <taxon>Bacteria</taxon>
        <taxon>Pseudomonadati</taxon>
        <taxon>Bacteroidota</taxon>
        <taxon>Flavobacteriia</taxon>
        <taxon>Flavobacteriales</taxon>
        <taxon>Flavobacteriaceae</taxon>
        <taxon>Nonlabens</taxon>
    </lineage>
</organism>
<dbReference type="InterPro" id="IPR035986">
    <property type="entry name" value="PKD_dom_sf"/>
</dbReference>
<keyword evidence="1" id="KW-0732">Signal</keyword>
<evidence type="ECO:0000313" key="4">
    <source>
        <dbReference type="Proteomes" id="UP000248584"/>
    </source>
</evidence>
<proteinExistence type="predicted"/>